<dbReference type="AlphaFoldDB" id="A0A8U0A6J7"/>
<protein>
    <submittedName>
        <fullName evidence="3">SpoVR family protein</fullName>
    </submittedName>
</protein>
<evidence type="ECO:0000259" key="2">
    <source>
        <dbReference type="Pfam" id="PF24755"/>
    </source>
</evidence>
<dbReference type="PANTHER" id="PTHR30029">
    <property type="entry name" value="STAGE V SPORULATION PROTEIN R"/>
    <property type="match status" value="1"/>
</dbReference>
<accession>A0A8U0A6J7</accession>
<feature type="domain" description="SpoVR protein-like N-terminal" evidence="1">
    <location>
        <begin position="477"/>
        <end position="547"/>
    </location>
</feature>
<sequence>MSKPSTDRADKQRIAEELKPVVREAHALAGKLGLDPYPVNYWIVDYDEMNSLVAYNGFQERYPHWRWGMTYDQQRKQRQFLGGKAYELVNNDSPAHAFLQESNAMADQKAVITHVAAHADFFANNQWYGLFTDDPNAARMLASHADTIESYMDDPEIDREAVEKWIDNVLCLEDCIDQHQPFSTVDDWLDETPSEADINEKLEELDLSEEVLGQVFDEEWLDQQRETEGVTSFPIEPEHDLISFLRTHGMGYDEDAEKAVEFEDWQREIMELLRREAYYFAPQKMTKVLNEGWAAYWESIMMGEEGFAAENEFIHYADHQAKVLGSPGFNPYKLGKELWEYVENVTNRREVVEHLLRIEGVTWRNFHDTVDLDDVLESLDPDPIVDRVASETLDQLDPADPRVDVDGLERAKAGEIDVDRFPWKVLTYDGIAERHYSLAKPQNRGFLAQITQNDVERIARYMFDDARYASIEEALENVDYRAGWNRMYEIRESHNDVTFLDEFLTQEFVEEHGYFTYEYMETTEDYRVTSTDVEDVKKKLMLQFSNFGKPTVVVEDGNYNNRNELLLSHQYNGVMLDVEQAHQVLKRVFKLWGHPVNLKTIVKELSENDIEVARRRDSEPTPEETGKLLRYDGENLSITDLPWKEVEHLAATDVDYDTKPDEWLA</sequence>
<dbReference type="KEGG" id="haad:MW046_03650"/>
<name>A0A8U0A6J7_9EURY</name>
<keyword evidence="4" id="KW-1185">Reference proteome</keyword>
<dbReference type="RefSeq" id="WP_247994211.1">
    <property type="nucleotide sequence ID" value="NZ_CP096019.1"/>
</dbReference>
<dbReference type="GeneID" id="71927111"/>
<dbReference type="PANTHER" id="PTHR30029:SF2">
    <property type="entry name" value="STAGE V SPORULATION PROTEIN R"/>
    <property type="match status" value="1"/>
</dbReference>
<evidence type="ECO:0000259" key="1">
    <source>
        <dbReference type="Pfam" id="PF04293"/>
    </source>
</evidence>
<gene>
    <name evidence="3" type="ORF">MW046_03650</name>
</gene>
<reference evidence="3" key="1">
    <citation type="submission" date="2022-04" db="EMBL/GenBank/DDBJ databases">
        <title>Halocatena sp. nov., isolated from a salt lake.</title>
        <authorList>
            <person name="Cui H.-L."/>
        </authorList>
    </citation>
    <scope>NUCLEOTIDE SEQUENCE</scope>
    <source>
        <strain evidence="3">AD-1</strain>
    </source>
</reference>
<dbReference type="Proteomes" id="UP000831768">
    <property type="component" value="Chromosome"/>
</dbReference>
<dbReference type="InterPro" id="IPR007390">
    <property type="entry name" value="Spore_V_R"/>
</dbReference>
<dbReference type="InterPro" id="IPR057008">
    <property type="entry name" value="SpoVR-like_C"/>
</dbReference>
<evidence type="ECO:0000313" key="4">
    <source>
        <dbReference type="Proteomes" id="UP000831768"/>
    </source>
</evidence>
<proteinExistence type="predicted"/>
<feature type="domain" description="SpoVR-like C-terminal" evidence="2">
    <location>
        <begin position="550"/>
        <end position="601"/>
    </location>
</feature>
<evidence type="ECO:0000313" key="3">
    <source>
        <dbReference type="EMBL" id="UPM43547.1"/>
    </source>
</evidence>
<dbReference type="Pfam" id="PF04293">
    <property type="entry name" value="SpoVR"/>
    <property type="match status" value="2"/>
</dbReference>
<feature type="domain" description="SpoVR protein-like N-terminal" evidence="1">
    <location>
        <begin position="16"/>
        <end position="348"/>
    </location>
</feature>
<dbReference type="InterPro" id="IPR056174">
    <property type="entry name" value="SpoVR_N"/>
</dbReference>
<dbReference type="Pfam" id="PF24755">
    <property type="entry name" value="SpoVR_C"/>
    <property type="match status" value="1"/>
</dbReference>
<dbReference type="EMBL" id="CP096019">
    <property type="protein sequence ID" value="UPM43547.1"/>
    <property type="molecule type" value="Genomic_DNA"/>
</dbReference>
<organism evidence="3 4">
    <name type="scientific">Halocatena salina</name>
    <dbReference type="NCBI Taxonomy" id="2934340"/>
    <lineage>
        <taxon>Archaea</taxon>
        <taxon>Methanobacteriati</taxon>
        <taxon>Methanobacteriota</taxon>
        <taxon>Stenosarchaea group</taxon>
        <taxon>Halobacteria</taxon>
        <taxon>Halobacteriales</taxon>
        <taxon>Natronomonadaceae</taxon>
        <taxon>Halocatena</taxon>
    </lineage>
</organism>